<accession>A0A931LSL6</accession>
<evidence type="ECO:0000256" key="1">
    <source>
        <dbReference type="SAM" id="SignalP"/>
    </source>
</evidence>
<feature type="signal peptide" evidence="1">
    <location>
        <begin position="1"/>
        <end position="28"/>
    </location>
</feature>
<gene>
    <name evidence="2" type="ORF">HYR64_05945</name>
</gene>
<name>A0A931LSL6_FIMGI</name>
<dbReference type="EMBL" id="JACOSL010000037">
    <property type="protein sequence ID" value="MBI1756632.1"/>
    <property type="molecule type" value="Genomic_DNA"/>
</dbReference>
<proteinExistence type="predicted"/>
<keyword evidence="1" id="KW-0732">Signal</keyword>
<evidence type="ECO:0000313" key="2">
    <source>
        <dbReference type="EMBL" id="MBI1756632.1"/>
    </source>
</evidence>
<dbReference type="InterPro" id="IPR011990">
    <property type="entry name" value="TPR-like_helical_dom_sf"/>
</dbReference>
<protein>
    <recommendedName>
        <fullName evidence="4">Tetratricopeptide repeat protein</fullName>
    </recommendedName>
</protein>
<comment type="caution">
    <text evidence="2">The sequence shown here is derived from an EMBL/GenBank/DDBJ whole genome shotgun (WGS) entry which is preliminary data.</text>
</comment>
<evidence type="ECO:0000313" key="3">
    <source>
        <dbReference type="Proteomes" id="UP000727962"/>
    </source>
</evidence>
<feature type="chain" id="PRO_5036712394" description="Tetratricopeptide repeat protein" evidence="1">
    <location>
        <begin position="29"/>
        <end position="272"/>
    </location>
</feature>
<dbReference type="Proteomes" id="UP000727962">
    <property type="component" value="Unassembled WGS sequence"/>
</dbReference>
<dbReference type="Gene3D" id="1.25.40.10">
    <property type="entry name" value="Tetratricopeptide repeat domain"/>
    <property type="match status" value="1"/>
</dbReference>
<organism evidence="2 3">
    <name type="scientific">Fimbriimonas ginsengisoli</name>
    <dbReference type="NCBI Taxonomy" id="1005039"/>
    <lineage>
        <taxon>Bacteria</taxon>
        <taxon>Bacillati</taxon>
        <taxon>Armatimonadota</taxon>
        <taxon>Fimbriimonadia</taxon>
        <taxon>Fimbriimonadales</taxon>
        <taxon>Fimbriimonadaceae</taxon>
        <taxon>Fimbriimonas</taxon>
    </lineage>
</organism>
<evidence type="ECO:0008006" key="4">
    <source>
        <dbReference type="Google" id="ProtNLM"/>
    </source>
</evidence>
<sequence>MAEVKLRLQFSKWFVILGVAVLALPVAAQPAAPSIEDVVTGIKKADYEGDLPALDRLYGETEPFLAKKEIASRVRYWRGFAMWRKGINGFNDSIDAKVLERALKLAITEFEAALVEDPSFTDAKLANVSCQGYILYIHRTEMDLVKPSIPRLVQLTQECMKADPDNPRLAWIRGPQLWNTPPARGGGQDAAIALYEKGLELWRREQVHPKGPLEPTWGEPELYMSLAYSYQNRDQPDLRLAEGYAMRALKLVPYWHYLRDILLPSIRKSAGK</sequence>
<dbReference type="AlphaFoldDB" id="A0A931LSL6"/>
<reference evidence="2" key="1">
    <citation type="submission" date="2020-07" db="EMBL/GenBank/DDBJ databases">
        <title>Huge and variable diversity of episymbiotic CPR bacteria and DPANN archaea in groundwater ecosystems.</title>
        <authorList>
            <person name="He C.Y."/>
            <person name="Keren R."/>
            <person name="Whittaker M."/>
            <person name="Farag I.F."/>
            <person name="Doudna J."/>
            <person name="Cate J.H.D."/>
            <person name="Banfield J.F."/>
        </authorList>
    </citation>
    <scope>NUCLEOTIDE SEQUENCE</scope>
    <source>
        <strain evidence="2">NC_groundwater_17_Pr7_B-0.1um_64_12</strain>
    </source>
</reference>